<keyword evidence="1 4" id="KW-0378">Hydrolase</keyword>
<sequence>MTSPRIGLALGGGGARGLSHIPVLQAFDELGIKPHAISGASIGAIMGAAYASGLSGLEIETVALDTFGERNKVLSSLWQLRPRKWSQMFSGSLIQFDPMTVLDLFVSKHLPDDFADLGIPLAVIAADYYSCSEVVLDTGPLLPAIAASIAIPAVFRPIERDGKVLIDGGVVNPLPFDALTKTCDLIVAVDVVGAPVPREGKVLPSAFDSLFGASQILMQTITREKLKSRHPDLLLRPADDSVKVLDFFQTRTILENAAPLKELAKHEIEKLLKMADTGSFHNSNTRQQ</sequence>
<evidence type="ECO:0000256" key="2">
    <source>
        <dbReference type="ARBA" id="ARBA00022963"/>
    </source>
</evidence>
<evidence type="ECO:0000256" key="4">
    <source>
        <dbReference type="PROSITE-ProRule" id="PRU01161"/>
    </source>
</evidence>
<accession>A0A939ENN1</accession>
<evidence type="ECO:0000313" key="6">
    <source>
        <dbReference type="EMBL" id="MBO0345869.1"/>
    </source>
</evidence>
<dbReference type="PANTHER" id="PTHR14226:SF29">
    <property type="entry name" value="NEUROPATHY TARGET ESTERASE SWS"/>
    <property type="match status" value="1"/>
</dbReference>
<feature type="short sequence motif" description="GXSXG" evidence="4">
    <location>
        <begin position="39"/>
        <end position="43"/>
    </location>
</feature>
<evidence type="ECO:0000313" key="7">
    <source>
        <dbReference type="Proteomes" id="UP000664779"/>
    </source>
</evidence>
<reference evidence="6" key="1">
    <citation type="submission" date="2021-03" db="EMBL/GenBank/DDBJ databases">
        <title>Roseibium sp. CAU 1637 isolated from Incheon.</title>
        <authorList>
            <person name="Kim W."/>
        </authorList>
    </citation>
    <scope>NUCLEOTIDE SEQUENCE</scope>
    <source>
        <strain evidence="6">CAU 1637</strain>
    </source>
</reference>
<gene>
    <name evidence="6" type="ORF">J0X15_11615</name>
</gene>
<dbReference type="Proteomes" id="UP000664779">
    <property type="component" value="Unassembled WGS sequence"/>
</dbReference>
<dbReference type="GO" id="GO:0016787">
    <property type="term" value="F:hydrolase activity"/>
    <property type="evidence" value="ECO:0007669"/>
    <property type="project" value="UniProtKB-UniRule"/>
</dbReference>
<feature type="active site" description="Nucleophile" evidence="4">
    <location>
        <position position="41"/>
    </location>
</feature>
<evidence type="ECO:0000256" key="1">
    <source>
        <dbReference type="ARBA" id="ARBA00022801"/>
    </source>
</evidence>
<feature type="domain" description="PNPLA" evidence="5">
    <location>
        <begin position="8"/>
        <end position="180"/>
    </location>
</feature>
<feature type="short sequence motif" description="GXGXXG" evidence="4">
    <location>
        <begin position="12"/>
        <end position="17"/>
    </location>
</feature>
<protein>
    <submittedName>
        <fullName evidence="6">Patatin-like phospholipase family protein</fullName>
    </submittedName>
</protein>
<dbReference type="RefSeq" id="WP_206940822.1">
    <property type="nucleotide sequence ID" value="NZ_JAFLNF010000004.1"/>
</dbReference>
<feature type="active site" description="Proton acceptor" evidence="4">
    <location>
        <position position="167"/>
    </location>
</feature>
<dbReference type="PROSITE" id="PS51635">
    <property type="entry name" value="PNPLA"/>
    <property type="match status" value="1"/>
</dbReference>
<proteinExistence type="predicted"/>
<dbReference type="InterPro" id="IPR050301">
    <property type="entry name" value="NTE"/>
</dbReference>
<dbReference type="Gene3D" id="3.40.1090.10">
    <property type="entry name" value="Cytosolic phospholipase A2 catalytic domain"/>
    <property type="match status" value="2"/>
</dbReference>
<dbReference type="SUPFAM" id="SSF52151">
    <property type="entry name" value="FabD/lysophospholipase-like"/>
    <property type="match status" value="1"/>
</dbReference>
<dbReference type="PANTHER" id="PTHR14226">
    <property type="entry name" value="NEUROPATHY TARGET ESTERASE/SWISS CHEESE D.MELANOGASTER"/>
    <property type="match status" value="1"/>
</dbReference>
<keyword evidence="2 4" id="KW-0442">Lipid degradation</keyword>
<keyword evidence="7" id="KW-1185">Reference proteome</keyword>
<evidence type="ECO:0000256" key="3">
    <source>
        <dbReference type="ARBA" id="ARBA00023098"/>
    </source>
</evidence>
<organism evidence="6 7">
    <name type="scientific">Roseibium limicola</name>
    <dbReference type="NCBI Taxonomy" id="2816037"/>
    <lineage>
        <taxon>Bacteria</taxon>
        <taxon>Pseudomonadati</taxon>
        <taxon>Pseudomonadota</taxon>
        <taxon>Alphaproteobacteria</taxon>
        <taxon>Hyphomicrobiales</taxon>
        <taxon>Stappiaceae</taxon>
        <taxon>Roseibium</taxon>
    </lineage>
</organism>
<dbReference type="GO" id="GO:0016042">
    <property type="term" value="P:lipid catabolic process"/>
    <property type="evidence" value="ECO:0007669"/>
    <property type="project" value="UniProtKB-UniRule"/>
</dbReference>
<evidence type="ECO:0000259" key="5">
    <source>
        <dbReference type="PROSITE" id="PS51635"/>
    </source>
</evidence>
<dbReference type="InterPro" id="IPR016035">
    <property type="entry name" value="Acyl_Trfase/lysoPLipase"/>
</dbReference>
<name>A0A939ENN1_9HYPH</name>
<feature type="short sequence motif" description="DGA/G" evidence="4">
    <location>
        <begin position="167"/>
        <end position="169"/>
    </location>
</feature>
<dbReference type="AlphaFoldDB" id="A0A939ENN1"/>
<dbReference type="Pfam" id="PF01734">
    <property type="entry name" value="Patatin"/>
    <property type="match status" value="1"/>
</dbReference>
<comment type="caution">
    <text evidence="6">The sequence shown here is derived from an EMBL/GenBank/DDBJ whole genome shotgun (WGS) entry which is preliminary data.</text>
</comment>
<dbReference type="InterPro" id="IPR002641">
    <property type="entry name" value="PNPLA_dom"/>
</dbReference>
<keyword evidence="3 4" id="KW-0443">Lipid metabolism</keyword>
<dbReference type="EMBL" id="JAFLNF010000004">
    <property type="protein sequence ID" value="MBO0345869.1"/>
    <property type="molecule type" value="Genomic_DNA"/>
</dbReference>